<comment type="caution">
    <text evidence="5">The sequence shown here is derived from an EMBL/GenBank/DDBJ whole genome shotgun (WGS) entry which is preliminary data.</text>
</comment>
<keyword evidence="1" id="KW-0479">Metal-binding</keyword>
<name>A0ABR1HXK9_9HYPO</name>
<protein>
    <recommendedName>
        <fullName evidence="7">Xanthan lyase</fullName>
    </recommendedName>
</protein>
<dbReference type="PANTHER" id="PTHR43498">
    <property type="entry name" value="FERREDOXIN:COB-COM HETERODISULFIDE REDUCTASE SUBUNIT A"/>
    <property type="match status" value="1"/>
</dbReference>
<keyword evidence="6" id="KW-1185">Reference proteome</keyword>
<dbReference type="Proteomes" id="UP001498421">
    <property type="component" value="Unassembled WGS sequence"/>
</dbReference>
<evidence type="ECO:0008006" key="7">
    <source>
        <dbReference type="Google" id="ProtNLM"/>
    </source>
</evidence>
<organism evidence="5 6">
    <name type="scientific">Neonectria magnoliae</name>
    <dbReference type="NCBI Taxonomy" id="2732573"/>
    <lineage>
        <taxon>Eukaryota</taxon>
        <taxon>Fungi</taxon>
        <taxon>Dikarya</taxon>
        <taxon>Ascomycota</taxon>
        <taxon>Pezizomycotina</taxon>
        <taxon>Sordariomycetes</taxon>
        <taxon>Hypocreomycetidae</taxon>
        <taxon>Hypocreales</taxon>
        <taxon>Nectriaceae</taxon>
        <taxon>Neonectria</taxon>
    </lineage>
</organism>
<keyword evidence="2" id="KW-0560">Oxidoreductase</keyword>
<accession>A0ABR1HXK9</accession>
<sequence>MAGHVDIVVYGSTSGAIATSIQAVRLGRSVILISPQEHIGVIQVNGLGATDIDNQAEFQNSATLGGLNLELHQRISKYYGRLDRLNEVIGWMNAMLFLSSRSPLAEDHSVMWEGNLTKSIRLADGDSVTGKLFVEASYEETSSLQRASLGREVAKHQVPTTSPWLGYDKALPTARSRWTLTLISVRETRPVGISDEPFGKSGDGDLHLQSYSYRLPLTDDRTNRIPFSKPDGYDPEHYELHRRCIRAGGEFYIPRKRTLSEKTDLIDSEGALSTDLLGMNDDWPIATQQGRKRILEDTARFANGLLWFISTDESVPGGVKHASG</sequence>
<gene>
    <name evidence="5" type="ORF">QQZ08_007463</name>
</gene>
<evidence type="ECO:0000313" key="6">
    <source>
        <dbReference type="Proteomes" id="UP001498421"/>
    </source>
</evidence>
<keyword evidence="4" id="KW-0411">Iron-sulfur</keyword>
<dbReference type="InterPro" id="IPR039650">
    <property type="entry name" value="HdrA-like"/>
</dbReference>
<reference evidence="5 6" key="1">
    <citation type="journal article" date="2025" name="Microbiol. Resour. Announc.">
        <title>Draft genome sequences for Neonectria magnoliae and Neonectria punicea, canker pathogens of Liriodendron tulipifera and Acer saccharum in West Virginia.</title>
        <authorList>
            <person name="Petronek H.M."/>
            <person name="Kasson M.T."/>
            <person name="Metheny A.M."/>
            <person name="Stauder C.M."/>
            <person name="Lovett B."/>
            <person name="Lynch S.C."/>
            <person name="Garnas J.R."/>
            <person name="Kasson L.R."/>
            <person name="Stajich J.E."/>
        </authorList>
    </citation>
    <scope>NUCLEOTIDE SEQUENCE [LARGE SCALE GENOMIC DNA]</scope>
    <source>
        <strain evidence="5 6">NRRL 64651</strain>
    </source>
</reference>
<evidence type="ECO:0000313" key="5">
    <source>
        <dbReference type="EMBL" id="KAK7426015.1"/>
    </source>
</evidence>
<proteinExistence type="predicted"/>
<dbReference type="EMBL" id="JAZAVK010000072">
    <property type="protein sequence ID" value="KAK7426015.1"/>
    <property type="molecule type" value="Genomic_DNA"/>
</dbReference>
<dbReference type="Pfam" id="PF12831">
    <property type="entry name" value="FAD_oxidored"/>
    <property type="match status" value="1"/>
</dbReference>
<evidence type="ECO:0000256" key="4">
    <source>
        <dbReference type="ARBA" id="ARBA00023014"/>
    </source>
</evidence>
<evidence type="ECO:0000256" key="1">
    <source>
        <dbReference type="ARBA" id="ARBA00022723"/>
    </source>
</evidence>
<evidence type="ECO:0000256" key="3">
    <source>
        <dbReference type="ARBA" id="ARBA00023004"/>
    </source>
</evidence>
<evidence type="ECO:0000256" key="2">
    <source>
        <dbReference type="ARBA" id="ARBA00023002"/>
    </source>
</evidence>
<keyword evidence="3" id="KW-0408">Iron</keyword>
<dbReference type="PANTHER" id="PTHR43498:SF1">
    <property type="entry name" value="COB--COM HETERODISULFIDE REDUCTASE IRON-SULFUR SUBUNIT A"/>
    <property type="match status" value="1"/>
</dbReference>